<accession>A0A9W4XAT8</accession>
<comment type="subcellular location">
    <subcellularLocation>
        <location evidence="1">Nucleus</location>
    </subcellularLocation>
</comment>
<sequence>MQNEERKSLRQQIAEGKALKLQEYQEKFESKNTTYILDEKAVKFYNELKEKEQKNDKEIKQLMNKEMRRYQSMKESKDVKQRVVKKSIQVKKKQKITNKPEQSQTKSASKSVPSVVGDYSSDEDV</sequence>
<organism evidence="5 6">
    <name type="scientific">Candida verbasci</name>
    <dbReference type="NCBI Taxonomy" id="1227364"/>
    <lineage>
        <taxon>Eukaryota</taxon>
        <taxon>Fungi</taxon>
        <taxon>Dikarya</taxon>
        <taxon>Ascomycota</taxon>
        <taxon>Saccharomycotina</taxon>
        <taxon>Pichiomycetes</taxon>
        <taxon>Debaryomycetaceae</taxon>
        <taxon>Candida/Lodderomyces clade</taxon>
        <taxon>Candida</taxon>
    </lineage>
</organism>
<dbReference type="Pfam" id="PF10187">
    <property type="entry name" value="FAM192A_Fyv6_N"/>
    <property type="match status" value="1"/>
</dbReference>
<evidence type="ECO:0000259" key="4">
    <source>
        <dbReference type="Pfam" id="PF10187"/>
    </source>
</evidence>
<gene>
    <name evidence="5" type="ORF">CANVERA_P3253</name>
</gene>
<keyword evidence="2" id="KW-0539">Nucleus</keyword>
<dbReference type="GO" id="GO:0005634">
    <property type="term" value="C:nucleus"/>
    <property type="evidence" value="ECO:0007669"/>
    <property type="project" value="UniProtKB-SubCell"/>
</dbReference>
<reference evidence="5" key="1">
    <citation type="submission" date="2022-12" db="EMBL/GenBank/DDBJ databases">
        <authorList>
            <person name="Brejova B."/>
        </authorList>
    </citation>
    <scope>NUCLEOTIDE SEQUENCE</scope>
</reference>
<evidence type="ECO:0000256" key="3">
    <source>
        <dbReference type="SAM" id="MobiDB-lite"/>
    </source>
</evidence>
<evidence type="ECO:0000313" key="5">
    <source>
        <dbReference type="EMBL" id="CAI5758741.1"/>
    </source>
</evidence>
<evidence type="ECO:0000256" key="1">
    <source>
        <dbReference type="ARBA" id="ARBA00004123"/>
    </source>
</evidence>
<feature type="region of interest" description="Disordered" evidence="3">
    <location>
        <begin position="70"/>
        <end position="125"/>
    </location>
</feature>
<name>A0A9W4XAT8_9ASCO</name>
<evidence type="ECO:0000313" key="6">
    <source>
        <dbReference type="Proteomes" id="UP001152885"/>
    </source>
</evidence>
<keyword evidence="6" id="KW-1185">Reference proteome</keyword>
<proteinExistence type="predicted"/>
<feature type="compositionally biased region" description="Basic residues" evidence="3">
    <location>
        <begin position="82"/>
        <end position="96"/>
    </location>
</feature>
<dbReference type="EMBL" id="CANTUO010000003">
    <property type="protein sequence ID" value="CAI5758741.1"/>
    <property type="molecule type" value="Genomic_DNA"/>
</dbReference>
<comment type="caution">
    <text evidence="5">The sequence shown here is derived from an EMBL/GenBank/DDBJ whole genome shotgun (WGS) entry which is preliminary data.</text>
</comment>
<dbReference type="AlphaFoldDB" id="A0A9W4XAT8"/>
<dbReference type="InterPro" id="IPR019331">
    <property type="entry name" value="FAM192A/Fyv6_N"/>
</dbReference>
<dbReference type="Proteomes" id="UP001152885">
    <property type="component" value="Unassembled WGS sequence"/>
</dbReference>
<evidence type="ECO:0000256" key="2">
    <source>
        <dbReference type="ARBA" id="ARBA00023242"/>
    </source>
</evidence>
<protein>
    <recommendedName>
        <fullName evidence="4">FAM192A/Fyv6 N-terminal domain-containing protein</fullName>
    </recommendedName>
</protein>
<dbReference type="OrthoDB" id="4026176at2759"/>
<feature type="compositionally biased region" description="Polar residues" evidence="3">
    <location>
        <begin position="97"/>
        <end position="112"/>
    </location>
</feature>
<feature type="compositionally biased region" description="Basic and acidic residues" evidence="3">
    <location>
        <begin position="70"/>
        <end position="81"/>
    </location>
</feature>
<feature type="domain" description="FAM192A/Fyv6 N-terminal" evidence="4">
    <location>
        <begin position="3"/>
        <end position="70"/>
    </location>
</feature>